<evidence type="ECO:0000256" key="3">
    <source>
        <dbReference type="ARBA" id="ARBA00022723"/>
    </source>
</evidence>
<feature type="domain" description="Alcohol dehydrogenase-like C-terminal" evidence="6">
    <location>
        <begin position="182"/>
        <end position="300"/>
    </location>
</feature>
<dbReference type="InterPro" id="IPR011032">
    <property type="entry name" value="GroES-like_sf"/>
</dbReference>
<evidence type="ECO:0000256" key="4">
    <source>
        <dbReference type="ARBA" id="ARBA00022833"/>
    </source>
</evidence>
<feature type="domain" description="Gfo/Idh/MocA-like oxidoreductase N-terminal" evidence="7">
    <location>
        <begin position="411"/>
        <end position="531"/>
    </location>
</feature>
<evidence type="ECO:0000313" key="9">
    <source>
        <dbReference type="Proteomes" id="UP000572907"/>
    </source>
</evidence>
<evidence type="ECO:0000313" key="8">
    <source>
        <dbReference type="EMBL" id="MBB3081498.1"/>
    </source>
</evidence>
<dbReference type="InterPro" id="IPR036291">
    <property type="entry name" value="NAD(P)-bd_dom_sf"/>
</dbReference>
<dbReference type="GO" id="GO:0016491">
    <property type="term" value="F:oxidoreductase activity"/>
    <property type="evidence" value="ECO:0007669"/>
    <property type="project" value="UniProtKB-KW"/>
</dbReference>
<evidence type="ECO:0000256" key="1">
    <source>
        <dbReference type="ARBA" id="ARBA00001947"/>
    </source>
</evidence>
<dbReference type="Proteomes" id="UP000572907">
    <property type="component" value="Unassembled WGS sequence"/>
</dbReference>
<dbReference type="EMBL" id="JACHXE010000013">
    <property type="protein sequence ID" value="MBB3081498.1"/>
    <property type="molecule type" value="Genomic_DNA"/>
</dbReference>
<keyword evidence="3" id="KW-0479">Metal-binding</keyword>
<organism evidence="8 9">
    <name type="scientific">Streptomyces violarus</name>
    <dbReference type="NCBI Taxonomy" id="67380"/>
    <lineage>
        <taxon>Bacteria</taxon>
        <taxon>Bacillati</taxon>
        <taxon>Actinomycetota</taxon>
        <taxon>Actinomycetes</taxon>
        <taxon>Kitasatosporales</taxon>
        <taxon>Streptomycetaceae</taxon>
        <taxon>Streptomyces</taxon>
    </lineage>
</organism>
<dbReference type="GO" id="GO:0000166">
    <property type="term" value="F:nucleotide binding"/>
    <property type="evidence" value="ECO:0007669"/>
    <property type="project" value="InterPro"/>
</dbReference>
<dbReference type="AlphaFoldDB" id="A0A7W5F6C0"/>
<dbReference type="SUPFAM" id="SSF55347">
    <property type="entry name" value="Glyceraldehyde-3-phosphate dehydrogenase-like, C-terminal domain"/>
    <property type="match status" value="1"/>
</dbReference>
<name>A0A7W5F6C0_9ACTN</name>
<accession>A0A7W5F6C0</accession>
<comment type="caution">
    <text evidence="8">The sequence shown here is derived from an EMBL/GenBank/DDBJ whole genome shotgun (WGS) entry which is preliminary data.</text>
</comment>
<keyword evidence="5" id="KW-0560">Oxidoreductase</keyword>
<comment type="similarity">
    <text evidence="2">Belongs to the zinc-containing alcohol dehydrogenase family.</text>
</comment>
<dbReference type="Gene3D" id="3.90.180.10">
    <property type="entry name" value="Medium-chain alcohol dehydrogenases, catalytic domain"/>
    <property type="match status" value="2"/>
</dbReference>
<evidence type="ECO:0000256" key="5">
    <source>
        <dbReference type="ARBA" id="ARBA00023002"/>
    </source>
</evidence>
<dbReference type="Gene3D" id="3.30.360.10">
    <property type="entry name" value="Dihydrodipicolinate Reductase, domain 2"/>
    <property type="match status" value="1"/>
</dbReference>
<evidence type="ECO:0000259" key="7">
    <source>
        <dbReference type="Pfam" id="PF01408"/>
    </source>
</evidence>
<dbReference type="SUPFAM" id="SSF50129">
    <property type="entry name" value="GroES-like"/>
    <property type="match status" value="1"/>
</dbReference>
<dbReference type="InterPro" id="IPR000683">
    <property type="entry name" value="Gfo/Idh/MocA-like_OxRdtase_N"/>
</dbReference>
<gene>
    <name evidence="8" type="ORF">FHS41_008055</name>
</gene>
<dbReference type="GO" id="GO:0046872">
    <property type="term" value="F:metal ion binding"/>
    <property type="evidence" value="ECO:0007669"/>
    <property type="project" value="UniProtKB-KW"/>
</dbReference>
<comment type="cofactor">
    <cofactor evidence="1">
        <name>Zn(2+)</name>
        <dbReference type="ChEBI" id="CHEBI:29105"/>
    </cofactor>
</comment>
<evidence type="ECO:0000259" key="6">
    <source>
        <dbReference type="Pfam" id="PF00107"/>
    </source>
</evidence>
<sequence>MKQVVQNYKSGELAVLDVPVPGCKPGGVLVRTAYSLISTGTELMKVSEAGMSMLGKARSRPDQVAKVMQSVATNGVPATYRKVMGKLDSYTPLGYSLCGVVEQVGAGIDDVKAGGLVACAGNEHALHAELNWVPKNLYAPVPDGLAPRHAAFGTVGSIAMQGVRQGEPQLGEVALVIGLGLIGQLVVQLLAASGVRVVGVDPDPVRCELAERLGAAACGDPASAAVEAAVAELTGGHGVDQVYLAAGGGSNQPVELAARLSRDRGRVVDIGKCRLDLPWNAYYEKELDVRFSRSYGPGRYDPEYELEGRDYPIGYVRWTERRNLACFLDLVARGRVDVEPLVSHVADFDDAVETYQSLKDGELKAVAVLFRYPEQKEEAAQAEASAVTVPAVKRRSGGVSTPARAAKAPVRLAFVGAGNYATSMLLPHLTGREGVELSTVVTTTALSAANARRKFGFAEATTDLDAVLGDKSIDAVFVVTRHSSHAELTRRALLAGKAVFVEKPLALTEDELAGVLAAVEESGNDRLQVGFNRRFAPLLQEAKKRFGARTGPASLRYLVNAGRLAHGSWYLRQGTEGSRFAGEGGHFIDTASWLLEADPESVYAVATSGNEDLQVVLRYPDGSTATISYVTTGAPGFPKETLDLVADGKVLRLDDFVRASLFADGGVGRKRWVSSRLPKARDKGQNAELAAFIKAVRTGGPMPVPLESLVATTSATLAVQAGLAGGAPVTLARTR</sequence>
<dbReference type="Pfam" id="PF01408">
    <property type="entry name" value="GFO_IDH_MocA"/>
    <property type="match status" value="1"/>
</dbReference>
<dbReference type="InterPro" id="IPR013149">
    <property type="entry name" value="ADH-like_C"/>
</dbReference>
<protein>
    <submittedName>
        <fullName evidence="8">Putative dehydrogenase</fullName>
    </submittedName>
</protein>
<dbReference type="PANTHER" id="PTHR43350">
    <property type="entry name" value="NAD-DEPENDENT ALCOHOL DEHYDROGENASE"/>
    <property type="match status" value="1"/>
</dbReference>
<dbReference type="CDD" id="cd08255">
    <property type="entry name" value="2-desacetyl-2-hydroxyethyl_bacteriochlorophyllide_like"/>
    <property type="match status" value="1"/>
</dbReference>
<reference evidence="8 9" key="1">
    <citation type="submission" date="2020-08" db="EMBL/GenBank/DDBJ databases">
        <title>Genomic Encyclopedia of Type Strains, Phase III (KMG-III): the genomes of soil and plant-associated and newly described type strains.</title>
        <authorList>
            <person name="Whitman W."/>
        </authorList>
    </citation>
    <scope>NUCLEOTIDE SEQUENCE [LARGE SCALE GENOMIC DNA]</scope>
    <source>
        <strain evidence="8 9">CECT 3237</strain>
    </source>
</reference>
<dbReference type="PANTHER" id="PTHR43350:SF19">
    <property type="entry name" value="D-GULOSIDE 3-DEHYDROGENASE"/>
    <property type="match status" value="1"/>
</dbReference>
<evidence type="ECO:0000256" key="2">
    <source>
        <dbReference type="ARBA" id="ARBA00008072"/>
    </source>
</evidence>
<dbReference type="Gene3D" id="3.40.50.720">
    <property type="entry name" value="NAD(P)-binding Rossmann-like Domain"/>
    <property type="match status" value="2"/>
</dbReference>
<keyword evidence="4" id="KW-0862">Zinc</keyword>
<dbReference type="Pfam" id="PF00107">
    <property type="entry name" value="ADH_zinc_N"/>
    <property type="match status" value="1"/>
</dbReference>
<keyword evidence="9" id="KW-1185">Reference proteome</keyword>
<dbReference type="RefSeq" id="WP_184599595.1">
    <property type="nucleotide sequence ID" value="NZ_BMUP01000010.1"/>
</dbReference>
<proteinExistence type="inferred from homology"/>
<dbReference type="SUPFAM" id="SSF51735">
    <property type="entry name" value="NAD(P)-binding Rossmann-fold domains"/>
    <property type="match status" value="2"/>
</dbReference>